<dbReference type="SUPFAM" id="SSF69618">
    <property type="entry name" value="HemD-like"/>
    <property type="match status" value="1"/>
</dbReference>
<protein>
    <recommendedName>
        <fullName evidence="7 9">Uroporphyrinogen-III synthase</fullName>
        <ecNumber evidence="3 9">4.2.1.75</ecNumber>
    </recommendedName>
</protein>
<comment type="similarity">
    <text evidence="2 9">Belongs to the uroporphyrinogen-III synthase family.</text>
</comment>
<sequence>MPDSKKSIVQVEAVVITRPLAQAKGFSEQVKAIGRKPEIFPMLEIHALADDTQLRAILARLRDFAMVAFVSPNAVNAVFSYIQSWPQSVTIAVMGAGSRAALAAHGITDINAHIISPTNPERTDSETLLDELDLDGLKARSVLIIRGETGRELLADALRAKSIAVVQVAAYCRKAPEFNAQRQSQLNSLLSQKNTWVVTSSEVLKTMLSWAEQIDFENGVAKMQRQQILVPHARIAETAKILGFLSITLTGSGDERLLVALQSEL</sequence>
<keyword evidence="12" id="KW-1185">Reference proteome</keyword>
<dbReference type="GO" id="GO:0006780">
    <property type="term" value="P:uroporphyrinogen III biosynthetic process"/>
    <property type="evidence" value="ECO:0007669"/>
    <property type="project" value="UniProtKB-UniRule"/>
</dbReference>
<evidence type="ECO:0000313" key="12">
    <source>
        <dbReference type="Proteomes" id="UP000275663"/>
    </source>
</evidence>
<comment type="catalytic activity">
    <reaction evidence="8 9">
        <text>hydroxymethylbilane = uroporphyrinogen III + H2O</text>
        <dbReference type="Rhea" id="RHEA:18965"/>
        <dbReference type="ChEBI" id="CHEBI:15377"/>
        <dbReference type="ChEBI" id="CHEBI:57308"/>
        <dbReference type="ChEBI" id="CHEBI:57845"/>
        <dbReference type="EC" id="4.2.1.75"/>
    </reaction>
</comment>
<comment type="function">
    <text evidence="6 9">Catalyzes cyclization of the linear tetrapyrrole, hydroxymethylbilane, to the macrocyclic uroporphyrinogen III.</text>
</comment>
<dbReference type="EMBL" id="CP034464">
    <property type="protein sequence ID" value="AZP14656.1"/>
    <property type="molecule type" value="Genomic_DNA"/>
</dbReference>
<evidence type="ECO:0000256" key="1">
    <source>
        <dbReference type="ARBA" id="ARBA00004772"/>
    </source>
</evidence>
<dbReference type="AlphaFoldDB" id="A0A3S9HRB6"/>
<dbReference type="GO" id="GO:0004852">
    <property type="term" value="F:uroporphyrinogen-III synthase activity"/>
    <property type="evidence" value="ECO:0007669"/>
    <property type="project" value="UniProtKB-UniRule"/>
</dbReference>
<dbReference type="Gene3D" id="3.40.50.10090">
    <property type="match status" value="2"/>
</dbReference>
<evidence type="ECO:0000256" key="4">
    <source>
        <dbReference type="ARBA" id="ARBA00023239"/>
    </source>
</evidence>
<evidence type="ECO:0000313" key="11">
    <source>
        <dbReference type="EMBL" id="AZP14656.1"/>
    </source>
</evidence>
<evidence type="ECO:0000256" key="6">
    <source>
        <dbReference type="ARBA" id="ARBA00037589"/>
    </source>
</evidence>
<dbReference type="InterPro" id="IPR036108">
    <property type="entry name" value="4pyrrol_syn_uPrphyn_synt_sf"/>
</dbReference>
<dbReference type="KEGG" id="upv:EJN92_18340"/>
<accession>A0A3S9HRB6</accession>
<dbReference type="EC" id="4.2.1.75" evidence="3 9"/>
<keyword evidence="4 9" id="KW-0456">Lyase</keyword>
<dbReference type="PANTHER" id="PTHR38042">
    <property type="entry name" value="UROPORPHYRINOGEN-III SYNTHASE, CHLOROPLASTIC"/>
    <property type="match status" value="1"/>
</dbReference>
<dbReference type="InterPro" id="IPR039793">
    <property type="entry name" value="UROS/Hem4"/>
</dbReference>
<dbReference type="Pfam" id="PF02602">
    <property type="entry name" value="HEM4"/>
    <property type="match status" value="1"/>
</dbReference>
<feature type="domain" description="Tetrapyrrole biosynthesis uroporphyrinogen III synthase" evidence="10">
    <location>
        <begin position="26"/>
        <end position="244"/>
    </location>
</feature>
<reference evidence="11 12" key="1">
    <citation type="journal article" date="2011" name="Int. J. Syst. Evol. Microbiol.">
        <title>Description of Undibacterium oligocarboniphilum sp. nov., isolated from purified water, and Undibacterium pigrum strain CCUG 49012 as the type strain of Undibacterium parvum sp. nov., and emended descriptions of the genus Undibacterium and the species Undibacterium pigrum.</title>
        <authorList>
            <person name="Eder W."/>
            <person name="Wanner G."/>
            <person name="Ludwig W."/>
            <person name="Busse H.J."/>
            <person name="Ziemke-Kageler F."/>
            <person name="Lang E."/>
        </authorList>
    </citation>
    <scope>NUCLEOTIDE SEQUENCE [LARGE SCALE GENOMIC DNA]</scope>
    <source>
        <strain evidence="11 12">DSM 23061</strain>
    </source>
</reference>
<evidence type="ECO:0000256" key="2">
    <source>
        <dbReference type="ARBA" id="ARBA00008133"/>
    </source>
</evidence>
<proteinExistence type="inferred from homology"/>
<comment type="pathway">
    <text evidence="1 9">Porphyrin-containing compound metabolism; protoporphyrin-IX biosynthesis; coproporphyrinogen-III from 5-aminolevulinate: step 3/4.</text>
</comment>
<keyword evidence="5 9" id="KW-0627">Porphyrin biosynthesis</keyword>
<dbReference type="UniPathway" id="UPA00251">
    <property type="reaction ID" value="UER00320"/>
</dbReference>
<evidence type="ECO:0000256" key="9">
    <source>
        <dbReference type="RuleBase" id="RU366031"/>
    </source>
</evidence>
<evidence type="ECO:0000256" key="7">
    <source>
        <dbReference type="ARBA" id="ARBA00040167"/>
    </source>
</evidence>
<gene>
    <name evidence="11" type="ORF">EJN92_18340</name>
</gene>
<evidence type="ECO:0000256" key="5">
    <source>
        <dbReference type="ARBA" id="ARBA00023244"/>
    </source>
</evidence>
<dbReference type="OrthoDB" id="9787650at2"/>
<name>A0A3S9HRB6_9BURK</name>
<evidence type="ECO:0000256" key="3">
    <source>
        <dbReference type="ARBA" id="ARBA00013109"/>
    </source>
</evidence>
<evidence type="ECO:0000259" key="10">
    <source>
        <dbReference type="Pfam" id="PF02602"/>
    </source>
</evidence>
<dbReference type="PANTHER" id="PTHR38042:SF1">
    <property type="entry name" value="UROPORPHYRINOGEN-III SYNTHASE, CHLOROPLASTIC"/>
    <property type="match status" value="1"/>
</dbReference>
<dbReference type="CDD" id="cd06578">
    <property type="entry name" value="HemD"/>
    <property type="match status" value="1"/>
</dbReference>
<organism evidence="11 12">
    <name type="scientific">Undibacterium parvum</name>
    <dbReference type="NCBI Taxonomy" id="401471"/>
    <lineage>
        <taxon>Bacteria</taxon>
        <taxon>Pseudomonadati</taxon>
        <taxon>Pseudomonadota</taxon>
        <taxon>Betaproteobacteria</taxon>
        <taxon>Burkholderiales</taxon>
        <taxon>Oxalobacteraceae</taxon>
        <taxon>Undibacterium</taxon>
    </lineage>
</organism>
<dbReference type="InterPro" id="IPR003754">
    <property type="entry name" value="4pyrrol_synth_uPrphyn_synth"/>
</dbReference>
<dbReference type="GO" id="GO:0006782">
    <property type="term" value="P:protoporphyrinogen IX biosynthetic process"/>
    <property type="evidence" value="ECO:0007669"/>
    <property type="project" value="UniProtKB-UniRule"/>
</dbReference>
<dbReference type="Proteomes" id="UP000275663">
    <property type="component" value="Chromosome"/>
</dbReference>
<evidence type="ECO:0000256" key="8">
    <source>
        <dbReference type="ARBA" id="ARBA00048617"/>
    </source>
</evidence>